<gene>
    <name evidence="3" type="ORF">DFP72DRAFT_767397</name>
</gene>
<dbReference type="Proteomes" id="UP000521943">
    <property type="component" value="Unassembled WGS sequence"/>
</dbReference>
<dbReference type="Pfam" id="PF01583">
    <property type="entry name" value="APS_kinase"/>
    <property type="match status" value="1"/>
</dbReference>
<accession>A0A8H6I9W7</accession>
<dbReference type="PANTHER" id="PTHR42700">
    <property type="entry name" value="SULFATE ADENYLYLTRANSFERASE"/>
    <property type="match status" value="1"/>
</dbReference>
<dbReference type="GO" id="GO:0005737">
    <property type="term" value="C:cytoplasm"/>
    <property type="evidence" value="ECO:0007669"/>
    <property type="project" value="TreeGrafter"/>
</dbReference>
<comment type="caution">
    <text evidence="3">The sequence shown here is derived from an EMBL/GenBank/DDBJ whole genome shotgun (WGS) entry which is preliminary data.</text>
</comment>
<evidence type="ECO:0000256" key="1">
    <source>
        <dbReference type="ARBA" id="ARBA00022679"/>
    </source>
</evidence>
<sequence length="89" mass="9752">SIPFIEVHIDTPLSVVEDRDLKGLYKKSRAGEIKGMLVYAASIHPSSSSSHIDCAGISAPYEAPENPEIHIRTDETSVVEAVQKITEYL</sequence>
<organism evidence="3 4">
    <name type="scientific">Ephemerocybe angulata</name>
    <dbReference type="NCBI Taxonomy" id="980116"/>
    <lineage>
        <taxon>Eukaryota</taxon>
        <taxon>Fungi</taxon>
        <taxon>Dikarya</taxon>
        <taxon>Basidiomycota</taxon>
        <taxon>Agaricomycotina</taxon>
        <taxon>Agaricomycetes</taxon>
        <taxon>Agaricomycetidae</taxon>
        <taxon>Agaricales</taxon>
        <taxon>Agaricineae</taxon>
        <taxon>Psathyrellaceae</taxon>
        <taxon>Ephemerocybe</taxon>
    </lineage>
</organism>
<feature type="non-terminal residue" evidence="3">
    <location>
        <position position="89"/>
    </location>
</feature>
<proteinExistence type="predicted"/>
<keyword evidence="1" id="KW-0808">Transferase</keyword>
<dbReference type="PANTHER" id="PTHR42700:SF1">
    <property type="entry name" value="SULFATE ADENYLYLTRANSFERASE"/>
    <property type="match status" value="1"/>
</dbReference>
<dbReference type="GO" id="GO:0010134">
    <property type="term" value="P:sulfate assimilation via adenylyl sulfate reduction"/>
    <property type="evidence" value="ECO:0007669"/>
    <property type="project" value="TreeGrafter"/>
</dbReference>
<dbReference type="AlphaFoldDB" id="A0A8H6I9W7"/>
<reference evidence="3 4" key="1">
    <citation type="submission" date="2020-07" db="EMBL/GenBank/DDBJ databases">
        <title>Comparative genomics of pyrophilous fungi reveals a link between fire events and developmental genes.</title>
        <authorList>
            <consortium name="DOE Joint Genome Institute"/>
            <person name="Steindorff A.S."/>
            <person name="Carver A."/>
            <person name="Calhoun S."/>
            <person name="Stillman K."/>
            <person name="Liu H."/>
            <person name="Lipzen A."/>
            <person name="Pangilinan J."/>
            <person name="Labutti K."/>
            <person name="Bruns T.D."/>
            <person name="Grigoriev I.V."/>
        </authorList>
    </citation>
    <scope>NUCLEOTIDE SEQUENCE [LARGE SCALE GENOMIC DNA]</scope>
    <source>
        <strain evidence="3 4">CBS 144469</strain>
    </source>
</reference>
<protein>
    <recommendedName>
        <fullName evidence="2">APS kinase domain-containing protein</fullName>
    </recommendedName>
</protein>
<dbReference type="GO" id="GO:0019379">
    <property type="term" value="P:sulfate assimilation, phosphoadenylyl sulfate reduction by phosphoadenylyl-sulfate reductase (thioredoxin)"/>
    <property type="evidence" value="ECO:0007669"/>
    <property type="project" value="TreeGrafter"/>
</dbReference>
<dbReference type="InterPro" id="IPR027417">
    <property type="entry name" value="P-loop_NTPase"/>
</dbReference>
<feature type="domain" description="APS kinase" evidence="2">
    <location>
        <begin position="3"/>
        <end position="36"/>
    </location>
</feature>
<dbReference type="InterPro" id="IPR050512">
    <property type="entry name" value="Sulf_AdTrans/APS_kinase"/>
</dbReference>
<dbReference type="GO" id="GO:0004781">
    <property type="term" value="F:sulfate adenylyltransferase (ATP) activity"/>
    <property type="evidence" value="ECO:0007669"/>
    <property type="project" value="TreeGrafter"/>
</dbReference>
<evidence type="ECO:0000259" key="2">
    <source>
        <dbReference type="Pfam" id="PF01583"/>
    </source>
</evidence>
<evidence type="ECO:0000313" key="4">
    <source>
        <dbReference type="Proteomes" id="UP000521943"/>
    </source>
</evidence>
<dbReference type="InterPro" id="IPR059117">
    <property type="entry name" value="APS_kinase_dom"/>
</dbReference>
<keyword evidence="4" id="KW-1185">Reference proteome</keyword>
<name>A0A8H6I9W7_9AGAR</name>
<dbReference type="OrthoDB" id="506431at2759"/>
<dbReference type="EMBL" id="JACGCI010000014">
    <property type="protein sequence ID" value="KAF6759976.1"/>
    <property type="molecule type" value="Genomic_DNA"/>
</dbReference>
<dbReference type="Gene3D" id="3.40.50.300">
    <property type="entry name" value="P-loop containing nucleotide triphosphate hydrolases"/>
    <property type="match status" value="1"/>
</dbReference>
<feature type="non-terminal residue" evidence="3">
    <location>
        <position position="1"/>
    </location>
</feature>
<evidence type="ECO:0000313" key="3">
    <source>
        <dbReference type="EMBL" id="KAF6759976.1"/>
    </source>
</evidence>